<keyword evidence="5" id="KW-1185">Reference proteome</keyword>
<evidence type="ECO:0000313" key="4">
    <source>
        <dbReference type="EMBL" id="MCQ3829848.1"/>
    </source>
</evidence>
<dbReference type="NCBIfam" id="TIGR00369">
    <property type="entry name" value="unchar_dom_1"/>
    <property type="match status" value="1"/>
</dbReference>
<dbReference type="EMBL" id="JACASI010000030">
    <property type="protein sequence ID" value="MCQ3829848.1"/>
    <property type="molecule type" value="Genomic_DNA"/>
</dbReference>
<organism evidence="4 5">
    <name type="scientific">Microbulbifer elongatus</name>
    <dbReference type="NCBI Taxonomy" id="86173"/>
    <lineage>
        <taxon>Bacteria</taxon>
        <taxon>Pseudomonadati</taxon>
        <taxon>Pseudomonadota</taxon>
        <taxon>Gammaproteobacteria</taxon>
        <taxon>Cellvibrionales</taxon>
        <taxon>Microbulbiferaceae</taxon>
        <taxon>Microbulbifer</taxon>
    </lineage>
</organism>
<evidence type="ECO:0000313" key="5">
    <source>
        <dbReference type="Proteomes" id="UP001205566"/>
    </source>
</evidence>
<comment type="caution">
    <text evidence="4">The sequence shown here is derived from an EMBL/GenBank/DDBJ whole genome shotgun (WGS) entry which is preliminary data.</text>
</comment>
<dbReference type="Proteomes" id="UP001205566">
    <property type="component" value="Unassembled WGS sequence"/>
</dbReference>
<feature type="domain" description="Thioesterase" evidence="3">
    <location>
        <begin position="44"/>
        <end position="118"/>
    </location>
</feature>
<keyword evidence="1" id="KW-0378">Hydrolase</keyword>
<evidence type="ECO:0000259" key="3">
    <source>
        <dbReference type="Pfam" id="PF03061"/>
    </source>
</evidence>
<reference evidence="4" key="1">
    <citation type="thesis" date="2020" institute="Technische Universitat Dresden" country="Dresden, Germany">
        <title>The Agarolytic System of Microbulbifer elongatus PORT2, Isolated from Batu Karas, Pangandaran West Java Indonesia.</title>
        <authorList>
            <person name="Anggraeni S.R."/>
        </authorList>
    </citation>
    <scope>NUCLEOTIDE SEQUENCE</scope>
    <source>
        <strain evidence="4">PORT2</strain>
    </source>
</reference>
<keyword evidence="2" id="KW-0812">Transmembrane</keyword>
<gene>
    <name evidence="4" type="ORF">HXX02_10365</name>
</gene>
<name>A0ABT1P181_9GAMM</name>
<sequence length="138" mass="14939">MATKEELAEFFEQDFPQANFIIERVGDRSATIRKKITHEHLRPGGTVSGPVLMEMADAALYVAILSEIGLVALAVTTNLNINFMRKPASDKDVIAECKLMKLGKLLAIGEVSLFSDGDPNPVAHAVGTYAIPPVKKFG</sequence>
<dbReference type="InterPro" id="IPR006683">
    <property type="entry name" value="Thioestr_dom"/>
</dbReference>
<keyword evidence="2" id="KW-0472">Membrane</keyword>
<dbReference type="Pfam" id="PF03061">
    <property type="entry name" value="4HBT"/>
    <property type="match status" value="1"/>
</dbReference>
<dbReference type="Gene3D" id="3.10.129.10">
    <property type="entry name" value="Hotdog Thioesterase"/>
    <property type="match status" value="1"/>
</dbReference>
<dbReference type="InterPro" id="IPR003736">
    <property type="entry name" value="PAAI_dom"/>
</dbReference>
<dbReference type="InterPro" id="IPR029069">
    <property type="entry name" value="HotDog_dom_sf"/>
</dbReference>
<feature type="transmembrane region" description="Helical" evidence="2">
    <location>
        <begin position="58"/>
        <end position="81"/>
    </location>
</feature>
<evidence type="ECO:0000256" key="2">
    <source>
        <dbReference type="SAM" id="Phobius"/>
    </source>
</evidence>
<dbReference type="SUPFAM" id="SSF54637">
    <property type="entry name" value="Thioesterase/thiol ester dehydrase-isomerase"/>
    <property type="match status" value="1"/>
</dbReference>
<dbReference type="CDD" id="cd03443">
    <property type="entry name" value="PaaI_thioesterase"/>
    <property type="match status" value="1"/>
</dbReference>
<keyword evidence="2" id="KW-1133">Transmembrane helix</keyword>
<proteinExistence type="predicted"/>
<dbReference type="RefSeq" id="WP_255874879.1">
    <property type="nucleotide sequence ID" value="NZ_JACASI010000030.1"/>
</dbReference>
<accession>A0ABT1P181</accession>
<protein>
    <submittedName>
        <fullName evidence="4">PaaI family thioesterase</fullName>
    </submittedName>
</protein>
<evidence type="ECO:0000256" key="1">
    <source>
        <dbReference type="ARBA" id="ARBA00022801"/>
    </source>
</evidence>